<evidence type="ECO:0008006" key="7">
    <source>
        <dbReference type="Google" id="ProtNLM"/>
    </source>
</evidence>
<comment type="function">
    <text evidence="4">Cell division protein that is part of the divisome complex and is recruited early to the Z-ring. Probably stimulates Z-ring formation, perhaps through the cross-linking of FtsZ protofilaments. Its function overlaps with FtsA.</text>
</comment>
<accession>A0A9W6LN80</accession>
<dbReference type="Gene3D" id="3.30.110.150">
    <property type="entry name" value="SepF-like protein"/>
    <property type="match status" value="1"/>
</dbReference>
<dbReference type="EMBL" id="BSDY01000004">
    <property type="protein sequence ID" value="GLI55640.1"/>
    <property type="molecule type" value="Genomic_DNA"/>
</dbReference>
<dbReference type="Pfam" id="PF04472">
    <property type="entry name" value="SepF"/>
    <property type="match status" value="1"/>
</dbReference>
<keyword evidence="2" id="KW-0717">Septation</keyword>
<keyword evidence="1" id="KW-0132">Cell division</keyword>
<dbReference type="GO" id="GO:0000917">
    <property type="term" value="P:division septum assembly"/>
    <property type="evidence" value="ECO:0007669"/>
    <property type="project" value="UniProtKB-KW"/>
</dbReference>
<dbReference type="PANTHER" id="PTHR35798:SF1">
    <property type="entry name" value="CELL DIVISION PROTEIN SEPF"/>
    <property type="match status" value="1"/>
</dbReference>
<evidence type="ECO:0000256" key="3">
    <source>
        <dbReference type="ARBA" id="ARBA00023306"/>
    </source>
</evidence>
<keyword evidence="6" id="KW-1185">Reference proteome</keyword>
<keyword evidence="3" id="KW-0131">Cell cycle</keyword>
<dbReference type="InterPro" id="IPR038594">
    <property type="entry name" value="SepF-like_sf"/>
</dbReference>
<comment type="caution">
    <text evidence="5">The sequence shown here is derived from an EMBL/GenBank/DDBJ whole genome shotgun (WGS) entry which is preliminary data.</text>
</comment>
<dbReference type="AlphaFoldDB" id="A0A9W6LN80"/>
<dbReference type="RefSeq" id="WP_281834237.1">
    <property type="nucleotide sequence ID" value="NZ_BSDY01000004.1"/>
</dbReference>
<gene>
    <name evidence="5" type="ORF">PM10SUCC1_11540</name>
</gene>
<evidence type="ECO:0000313" key="6">
    <source>
        <dbReference type="Proteomes" id="UP001144471"/>
    </source>
</evidence>
<organism evidence="5 6">
    <name type="scientific">Propionigenium maris DSM 9537</name>
    <dbReference type="NCBI Taxonomy" id="1123000"/>
    <lineage>
        <taxon>Bacteria</taxon>
        <taxon>Fusobacteriati</taxon>
        <taxon>Fusobacteriota</taxon>
        <taxon>Fusobacteriia</taxon>
        <taxon>Fusobacteriales</taxon>
        <taxon>Fusobacteriaceae</taxon>
        <taxon>Propionigenium</taxon>
    </lineage>
</organism>
<dbReference type="PANTHER" id="PTHR35798">
    <property type="entry name" value="CELL DIVISION PROTEIN SEPF"/>
    <property type="match status" value="1"/>
</dbReference>
<evidence type="ECO:0000256" key="4">
    <source>
        <dbReference type="ARBA" id="ARBA00044936"/>
    </source>
</evidence>
<dbReference type="InterPro" id="IPR007561">
    <property type="entry name" value="Cell_div_SepF/SepF-rel"/>
</dbReference>
<sequence length="176" mass="19147">MSLKEKINSTFKDMLGVGVTEEEERQLENAVDDLVVDDIADVGRGTVEELKTEFIATKNEGVGVQEPIAVVEKKPEAKKTGLSGNQTVFVEPKNYGECKKIANYIKENKTVTVNLENVDGGIAQRILDFLSGACSIKGANFIPVSKRVYVVVPESVEIVFDGKVTEPGNNGIDLED</sequence>
<reference evidence="5" key="1">
    <citation type="submission" date="2022-12" db="EMBL/GenBank/DDBJ databases">
        <title>Reference genome sequencing for broad-spectrum identification of bacterial and archaeal isolates by mass spectrometry.</title>
        <authorList>
            <person name="Sekiguchi Y."/>
            <person name="Tourlousse D.M."/>
        </authorList>
    </citation>
    <scope>NUCLEOTIDE SEQUENCE</scope>
    <source>
        <strain evidence="5">10succ1</strain>
    </source>
</reference>
<dbReference type="Proteomes" id="UP001144471">
    <property type="component" value="Unassembled WGS sequence"/>
</dbReference>
<name>A0A9W6LN80_9FUSO</name>
<evidence type="ECO:0000256" key="1">
    <source>
        <dbReference type="ARBA" id="ARBA00022618"/>
    </source>
</evidence>
<evidence type="ECO:0000313" key="5">
    <source>
        <dbReference type="EMBL" id="GLI55640.1"/>
    </source>
</evidence>
<proteinExistence type="predicted"/>
<protein>
    <recommendedName>
        <fullName evidence="7">Cell division protein SepF</fullName>
    </recommendedName>
</protein>
<dbReference type="InterPro" id="IPR023052">
    <property type="entry name" value="Cell_div_SepF"/>
</dbReference>
<evidence type="ECO:0000256" key="2">
    <source>
        <dbReference type="ARBA" id="ARBA00023210"/>
    </source>
</evidence>